<dbReference type="SUPFAM" id="SSF50998">
    <property type="entry name" value="Quinoprotein alcohol dehydrogenase-like"/>
    <property type="match status" value="1"/>
</dbReference>
<keyword evidence="2" id="KW-1185">Reference proteome</keyword>
<gene>
    <name evidence="1" type="ORF">IMSHALPRED_004387</name>
</gene>
<dbReference type="GO" id="GO:1990811">
    <property type="term" value="C:MWP complex"/>
    <property type="evidence" value="ECO:0007669"/>
    <property type="project" value="TreeGrafter"/>
</dbReference>
<dbReference type="InterPro" id="IPR015943">
    <property type="entry name" value="WD40/YVTN_repeat-like_dom_sf"/>
</dbReference>
<dbReference type="PANTHER" id="PTHR16220">
    <property type="entry name" value="WD REPEAT PROTEIN 8-RELATED"/>
    <property type="match status" value="1"/>
</dbReference>
<dbReference type="InterPro" id="IPR052778">
    <property type="entry name" value="Centrosome-WD_assoc"/>
</dbReference>
<dbReference type="Proteomes" id="UP000664534">
    <property type="component" value="Unassembled WGS sequence"/>
</dbReference>
<dbReference type="EMBL" id="CAJPDT010000021">
    <property type="protein sequence ID" value="CAF9918722.1"/>
    <property type="molecule type" value="Genomic_DNA"/>
</dbReference>
<protein>
    <submittedName>
        <fullName evidence="1">Uncharacterized protein</fullName>
    </submittedName>
</protein>
<dbReference type="GO" id="GO:1990810">
    <property type="term" value="P:microtubule anchoring at mitotic spindle pole body"/>
    <property type="evidence" value="ECO:0007669"/>
    <property type="project" value="TreeGrafter"/>
</dbReference>
<name>A0A8H3F9S5_9LECA</name>
<evidence type="ECO:0000313" key="1">
    <source>
        <dbReference type="EMBL" id="CAF9918722.1"/>
    </source>
</evidence>
<evidence type="ECO:0000313" key="2">
    <source>
        <dbReference type="Proteomes" id="UP000664534"/>
    </source>
</evidence>
<dbReference type="OrthoDB" id="10257284at2759"/>
<proteinExistence type="predicted"/>
<organism evidence="1 2">
    <name type="scientific">Imshaugia aleurites</name>
    <dbReference type="NCBI Taxonomy" id="172621"/>
    <lineage>
        <taxon>Eukaryota</taxon>
        <taxon>Fungi</taxon>
        <taxon>Dikarya</taxon>
        <taxon>Ascomycota</taxon>
        <taxon>Pezizomycotina</taxon>
        <taxon>Lecanoromycetes</taxon>
        <taxon>OSLEUM clade</taxon>
        <taxon>Lecanoromycetidae</taxon>
        <taxon>Lecanorales</taxon>
        <taxon>Lecanorineae</taxon>
        <taxon>Parmeliaceae</taxon>
        <taxon>Imshaugia</taxon>
    </lineage>
</organism>
<dbReference type="GO" id="GO:0005815">
    <property type="term" value="C:microtubule organizing center"/>
    <property type="evidence" value="ECO:0007669"/>
    <property type="project" value="TreeGrafter"/>
</dbReference>
<dbReference type="AlphaFoldDB" id="A0A8H3F9S5"/>
<reference evidence="1" key="1">
    <citation type="submission" date="2021-03" db="EMBL/GenBank/DDBJ databases">
        <authorList>
            <person name="Tagirdzhanova G."/>
        </authorList>
    </citation>
    <scope>NUCLEOTIDE SEQUENCE</scope>
</reference>
<accession>A0A8H3F9S5</accession>
<dbReference type="InterPro" id="IPR011047">
    <property type="entry name" value="Quinoprotein_ADH-like_sf"/>
</dbReference>
<dbReference type="Gene3D" id="2.130.10.10">
    <property type="entry name" value="YVTN repeat-like/Quinoprotein amine dehydrogenase"/>
    <property type="match status" value="1"/>
</dbReference>
<sequence length="540" mass="59353">MASKDRSLSQHSSVSPHGGLIATLQQSRLVISSSHTRQVLWTFPLPQDFVSRCRFLRWYRINDLASGATDARGNGQIEQPGRIILADDDTVRIYDTNDPTWHAVIENAASSLGRIAEVAFGHTADEVLVFSDFGVKLMIWSLITSRGVEIRDPKSLAKCYQHRPRTGHLALLTRPAAQDALMLLQPGSHELIRSVEMPTIDAQEVAWNPDGNWLAVRDTASSGYKILIYTADGHLYKTISSSGNDMDISLGVKCMRWSPSAATLAIGDNNGSITIFSKNNFSPIANLHHPATITLPKAGVWEEQVNALKERSYVAAPQPASPPASSSLSKANNPTPGISVIAFNSDGTLAATRNDFLPTTVWIWSLKTYTVMEVLIHHSPVKQITWHSSQFDLLLIHCAIPEPAVHLWKTTWHAPRILTLPLPRIDGRLEASWLESSSEENFDLMISSTHQYTIARISSDGEVIAEAVLPEAAAIPVEPGAEDMFDEGNSLDLSPIKISHSTVEVTGHEDGNDRSGSGLGFTEEMLDDTFHYRRHVKAVI</sequence>
<comment type="caution">
    <text evidence="1">The sequence shown here is derived from an EMBL/GenBank/DDBJ whole genome shotgun (WGS) entry which is preliminary data.</text>
</comment>
<dbReference type="PANTHER" id="PTHR16220:SF0">
    <property type="entry name" value="WD REPEAT-CONTAINING PROTEIN WRAP73"/>
    <property type="match status" value="1"/>
</dbReference>